<sequence length="147" mass="17015">MDKQQTKHSELSNKVNRNESKMVGDHNYNFDRVVYTPNKSMFSVIKKKKVSIQSYESVLFFTKENSQPSTSIRKVTKKNHTPITQQYTVMNTSQKITHSQQSLNILNETKPFRIMLPSIKELFSANQTSIFPIDHNLLHPTSNNLSI</sequence>
<accession>D2V8X2</accession>
<organism evidence="3">
    <name type="scientific">Naegleria gruberi</name>
    <name type="common">Amoeba</name>
    <dbReference type="NCBI Taxonomy" id="5762"/>
    <lineage>
        <taxon>Eukaryota</taxon>
        <taxon>Discoba</taxon>
        <taxon>Heterolobosea</taxon>
        <taxon>Tetramitia</taxon>
        <taxon>Eutetramitia</taxon>
        <taxon>Vahlkampfiidae</taxon>
        <taxon>Naegleria</taxon>
    </lineage>
</organism>
<proteinExistence type="predicted"/>
<keyword evidence="3" id="KW-1185">Reference proteome</keyword>
<reference evidence="2 3" key="1">
    <citation type="journal article" date="2010" name="Cell">
        <title>The genome of Naegleria gruberi illuminates early eukaryotic versatility.</title>
        <authorList>
            <person name="Fritz-Laylin L.K."/>
            <person name="Prochnik S.E."/>
            <person name="Ginger M.L."/>
            <person name="Dacks J.B."/>
            <person name="Carpenter M.L."/>
            <person name="Field M.C."/>
            <person name="Kuo A."/>
            <person name="Paredez A."/>
            <person name="Chapman J."/>
            <person name="Pham J."/>
            <person name="Shu S."/>
            <person name="Neupane R."/>
            <person name="Cipriano M."/>
            <person name="Mancuso J."/>
            <person name="Tu H."/>
            <person name="Salamov A."/>
            <person name="Lindquist E."/>
            <person name="Shapiro H."/>
            <person name="Lucas S."/>
            <person name="Grigoriev I.V."/>
            <person name="Cande W.Z."/>
            <person name="Fulton C."/>
            <person name="Rokhsar D.S."/>
            <person name="Dawson S.C."/>
        </authorList>
    </citation>
    <scope>NUCLEOTIDE SEQUENCE [LARGE SCALE GENOMIC DNA]</scope>
    <source>
        <strain evidence="2 3">NEG-M</strain>
    </source>
</reference>
<protein>
    <submittedName>
        <fullName evidence="2">Predicted protein</fullName>
    </submittedName>
</protein>
<dbReference type="GeneID" id="8859750"/>
<feature type="region of interest" description="Disordered" evidence="1">
    <location>
        <begin position="1"/>
        <end position="22"/>
    </location>
</feature>
<dbReference type="RefSeq" id="XP_002679620.1">
    <property type="nucleotide sequence ID" value="XM_002679574.1"/>
</dbReference>
<gene>
    <name evidence="2" type="ORF">NAEGRDRAFT_65314</name>
</gene>
<dbReference type="VEuPathDB" id="AmoebaDB:NAEGRDRAFT_65314"/>
<dbReference type="InParanoid" id="D2V8X2"/>
<dbReference type="KEGG" id="ngr:NAEGRDRAFT_65314"/>
<name>D2V8X2_NAEGR</name>
<evidence type="ECO:0000256" key="1">
    <source>
        <dbReference type="SAM" id="MobiDB-lite"/>
    </source>
</evidence>
<dbReference type="Proteomes" id="UP000006671">
    <property type="component" value="Unassembled WGS sequence"/>
</dbReference>
<dbReference type="EMBL" id="GG738857">
    <property type="protein sequence ID" value="EFC46876.1"/>
    <property type="molecule type" value="Genomic_DNA"/>
</dbReference>
<evidence type="ECO:0000313" key="2">
    <source>
        <dbReference type="EMBL" id="EFC46876.1"/>
    </source>
</evidence>
<dbReference type="AlphaFoldDB" id="D2V8X2"/>
<evidence type="ECO:0000313" key="3">
    <source>
        <dbReference type="Proteomes" id="UP000006671"/>
    </source>
</evidence>